<name>A0A837J6C0_9BACT</name>
<organism evidence="1 2">
    <name type="scientific">Aliarcobacter butzleri L351</name>
    <dbReference type="NCBI Taxonomy" id="1447259"/>
    <lineage>
        <taxon>Bacteria</taxon>
        <taxon>Pseudomonadati</taxon>
        <taxon>Campylobacterota</taxon>
        <taxon>Epsilonproteobacteria</taxon>
        <taxon>Campylobacterales</taxon>
        <taxon>Arcobacteraceae</taxon>
        <taxon>Aliarcobacter</taxon>
    </lineage>
</organism>
<dbReference type="RefSeq" id="WP_155400808.1">
    <property type="nucleotide sequence ID" value="NZ_JAIS01000070.1"/>
</dbReference>
<dbReference type="Proteomes" id="UP000035526">
    <property type="component" value="Unassembled WGS sequence"/>
</dbReference>
<gene>
    <name evidence="1" type="ORF">AF76_04950</name>
</gene>
<evidence type="ECO:0000313" key="2">
    <source>
        <dbReference type="Proteomes" id="UP000035526"/>
    </source>
</evidence>
<accession>A0A837J6C0</accession>
<dbReference type="AlphaFoldDB" id="A0A837J6C0"/>
<sequence>MSRLLQIAFITTLVTLVFSGCTSKMPPKNDTVQNIKKKDINIEELF</sequence>
<protein>
    <recommendedName>
        <fullName evidence="3">Lipoprotein</fullName>
    </recommendedName>
</protein>
<evidence type="ECO:0008006" key="3">
    <source>
        <dbReference type="Google" id="ProtNLM"/>
    </source>
</evidence>
<proteinExistence type="predicted"/>
<evidence type="ECO:0000313" key="1">
    <source>
        <dbReference type="EMBL" id="KLE01484.1"/>
    </source>
</evidence>
<dbReference type="PROSITE" id="PS51257">
    <property type="entry name" value="PROKAR_LIPOPROTEIN"/>
    <property type="match status" value="1"/>
</dbReference>
<reference evidence="1 2" key="1">
    <citation type="submission" date="2014-01" db="EMBL/GenBank/DDBJ databases">
        <title>Development of a Comparative Genomic Fingerprinting Assay for High Resolution Genotyping of Arcobacter butzleri.</title>
        <authorList>
            <person name="Webb A.L."/>
            <person name="Inglis G.D."/>
            <person name="Kruczkiewicz P."/>
            <person name="Selinger L.B."/>
            <person name="Taboada E.N."/>
        </authorList>
    </citation>
    <scope>NUCLEOTIDE SEQUENCE [LARGE SCALE GENOMIC DNA]</scope>
    <source>
        <strain evidence="1 2">L351</strain>
    </source>
</reference>
<comment type="caution">
    <text evidence="1">The sequence shown here is derived from an EMBL/GenBank/DDBJ whole genome shotgun (WGS) entry which is preliminary data.</text>
</comment>
<dbReference type="EMBL" id="JAIS01000070">
    <property type="protein sequence ID" value="KLE01484.1"/>
    <property type="molecule type" value="Genomic_DNA"/>
</dbReference>